<feature type="domain" description="YdbS-like PH" evidence="2">
    <location>
        <begin position="387"/>
        <end position="456"/>
    </location>
</feature>
<dbReference type="RefSeq" id="WP_095997997.1">
    <property type="nucleotide sequence ID" value="NZ_NSLI01000003.1"/>
</dbReference>
<keyword evidence="1" id="KW-1133">Transmembrane helix</keyword>
<dbReference type="InterPro" id="IPR005182">
    <property type="entry name" value="YdbS-like_PH"/>
</dbReference>
<evidence type="ECO:0000256" key="1">
    <source>
        <dbReference type="SAM" id="Phobius"/>
    </source>
</evidence>
<protein>
    <recommendedName>
        <fullName evidence="2">YdbS-like PH domain-containing protein</fullName>
    </recommendedName>
</protein>
<reference evidence="4" key="1">
    <citation type="submission" date="2017-09" db="EMBL/GenBank/DDBJ databases">
        <authorList>
            <person name="Feng G."/>
            <person name="Zhu H."/>
        </authorList>
    </citation>
    <scope>NUCLEOTIDE SEQUENCE [LARGE SCALE GENOMIC DNA]</scope>
    <source>
        <strain evidence="4">1PNM-20</strain>
    </source>
</reference>
<feature type="transmembrane region" description="Helical" evidence="1">
    <location>
        <begin position="164"/>
        <end position="184"/>
    </location>
</feature>
<feature type="transmembrane region" description="Helical" evidence="1">
    <location>
        <begin position="367"/>
        <end position="385"/>
    </location>
</feature>
<feature type="transmembrane region" description="Helical" evidence="1">
    <location>
        <begin position="215"/>
        <end position="236"/>
    </location>
</feature>
<feature type="transmembrane region" description="Helical" evidence="1">
    <location>
        <begin position="42"/>
        <end position="59"/>
    </location>
</feature>
<comment type="caution">
    <text evidence="3">The sequence shown here is derived from an EMBL/GenBank/DDBJ whole genome shotgun (WGS) entry which is preliminary data.</text>
</comment>
<evidence type="ECO:0000259" key="2">
    <source>
        <dbReference type="Pfam" id="PF03703"/>
    </source>
</evidence>
<dbReference type="EMBL" id="NSLI01000003">
    <property type="protein sequence ID" value="PAX07754.1"/>
    <property type="molecule type" value="Genomic_DNA"/>
</dbReference>
<feature type="transmembrane region" description="Helical" evidence="1">
    <location>
        <begin position="342"/>
        <end position="361"/>
    </location>
</feature>
<dbReference type="AlphaFoldDB" id="A0A2A2SEM6"/>
<accession>A0A2A2SEM6</accession>
<dbReference type="PANTHER" id="PTHR34473">
    <property type="entry name" value="UPF0699 TRANSMEMBRANE PROTEIN YDBS"/>
    <property type="match status" value="1"/>
</dbReference>
<keyword evidence="4" id="KW-1185">Reference proteome</keyword>
<name>A0A2A2SEM6_9SPHN</name>
<dbReference type="Pfam" id="PF03703">
    <property type="entry name" value="bPH_2"/>
    <property type="match status" value="2"/>
</dbReference>
<sequence length="478" mass="51048">MSGPRRRHPGTVAVQMLRQAPSTLLGLPAFFAVAGGRGLREIALVVLVMAAVSAVVAWAQWRAFTYQVDADGLTIADGVFSKSRRTIPRSRIQDVSIEQHALQRLFGLALVRLETGGGDKNEGAIDSVSLAEATRLRDLLRQAEAGEADAPAERVLFAMLPGRVLLMGLFRFSLVWIAGIYAALQALDGFVNLDRETVLRWLGVAEQEIRAGRTALLALLALVPVALLLGLVAGVVRTVLAQWGFRVTVADGRFRRRRGLLTRSEVVVAAKRVQLSLVERGLVSGRLGWAGLQFQTLGGSDDPGGRQEMAPFARDAEIAAVAEAAGLPLIDRDALRPVAAGHVPRMLLSYVTLPLVAVLAASFFEPAALLALPLFAIPVAAALLARRRHRFALGPDTLQVTRGVITAREWVVPLDNVQAVTVSRSWLQRRLGTATVHVGTAGARGAARPDVVDVEEGGAGALALALVRPHHSAKLPSL</sequence>
<keyword evidence="1" id="KW-0812">Transmembrane</keyword>
<feature type="domain" description="YdbS-like PH" evidence="2">
    <location>
        <begin position="61"/>
        <end position="139"/>
    </location>
</feature>
<dbReference type="Proteomes" id="UP000218151">
    <property type="component" value="Unassembled WGS sequence"/>
</dbReference>
<dbReference type="PANTHER" id="PTHR34473:SF2">
    <property type="entry name" value="UPF0699 TRANSMEMBRANE PROTEIN YDBT"/>
    <property type="match status" value="1"/>
</dbReference>
<keyword evidence="1" id="KW-0472">Membrane</keyword>
<dbReference type="PIRSF" id="PIRSF026631">
    <property type="entry name" value="UCP026631"/>
    <property type="match status" value="1"/>
</dbReference>
<organism evidence="3 4">
    <name type="scientific">Sphingomonas lenta</name>
    <dbReference type="NCBI Taxonomy" id="1141887"/>
    <lineage>
        <taxon>Bacteria</taxon>
        <taxon>Pseudomonadati</taxon>
        <taxon>Pseudomonadota</taxon>
        <taxon>Alphaproteobacteria</taxon>
        <taxon>Sphingomonadales</taxon>
        <taxon>Sphingomonadaceae</taxon>
        <taxon>Sphingomonas</taxon>
    </lineage>
</organism>
<dbReference type="OrthoDB" id="8481729at2"/>
<evidence type="ECO:0000313" key="3">
    <source>
        <dbReference type="EMBL" id="PAX07754.1"/>
    </source>
</evidence>
<gene>
    <name evidence="3" type="ORF">CKY28_08960</name>
</gene>
<feature type="transmembrane region" description="Helical" evidence="1">
    <location>
        <begin position="20"/>
        <end position="36"/>
    </location>
</feature>
<dbReference type="InterPro" id="IPR014529">
    <property type="entry name" value="UCP026631"/>
</dbReference>
<evidence type="ECO:0000313" key="4">
    <source>
        <dbReference type="Proteomes" id="UP000218151"/>
    </source>
</evidence>
<proteinExistence type="predicted"/>